<dbReference type="PANTHER" id="PTHR43172">
    <property type="entry name" value="ADENYLOSUCCINATE LYASE"/>
    <property type="match status" value="1"/>
</dbReference>
<dbReference type="Pfam" id="PF10397">
    <property type="entry name" value="ADSL_C"/>
    <property type="match status" value="1"/>
</dbReference>
<dbReference type="Gene3D" id="6.10.250.1570">
    <property type="match status" value="1"/>
</dbReference>
<reference evidence="3" key="2">
    <citation type="journal article" date="2023" name="Science">
        <title>Genomic signatures of disease resistance in endangered staghorn corals.</title>
        <authorList>
            <person name="Vollmer S.V."/>
            <person name="Selwyn J.D."/>
            <person name="Despard B.A."/>
            <person name="Roesel C.L."/>
        </authorList>
    </citation>
    <scope>NUCLEOTIDE SEQUENCE</scope>
    <source>
        <strain evidence="3">K2</strain>
    </source>
</reference>
<comment type="caution">
    <text evidence="3">The sequence shown here is derived from an EMBL/GenBank/DDBJ whole genome shotgun (WGS) entry which is preliminary data.</text>
</comment>
<organism evidence="3 4">
    <name type="scientific">Acropora cervicornis</name>
    <name type="common">Staghorn coral</name>
    <dbReference type="NCBI Taxonomy" id="6130"/>
    <lineage>
        <taxon>Eukaryota</taxon>
        <taxon>Metazoa</taxon>
        <taxon>Cnidaria</taxon>
        <taxon>Anthozoa</taxon>
        <taxon>Hexacorallia</taxon>
        <taxon>Scleractinia</taxon>
        <taxon>Astrocoeniina</taxon>
        <taxon>Acroporidae</taxon>
        <taxon>Acropora</taxon>
    </lineage>
</organism>
<evidence type="ECO:0000313" key="4">
    <source>
        <dbReference type="Proteomes" id="UP001249851"/>
    </source>
</evidence>
<keyword evidence="1 3" id="KW-0456">Lyase</keyword>
<dbReference type="EMBL" id="JARQWQ010000005">
    <property type="protein sequence ID" value="KAK2571667.1"/>
    <property type="molecule type" value="Genomic_DNA"/>
</dbReference>
<sequence length="184" mass="20571">MRVSKLLGLVPSVIQESQITAQQLNDLIDLYKDDLPSPQLFFVEFQLCKIKKCHERIRVLSQQSGAVVKEQGGDNDLVDRIKNCEYFSPIHNKLDAILDASTFLGRAPQQFVNIDSISLEKTEASEFGEGTEAGPGFNDTSFASRIRFAAKVTFTSTNFKLAAIFDAGSQLDLTRREEEKFTLC</sequence>
<evidence type="ECO:0000256" key="1">
    <source>
        <dbReference type="ARBA" id="ARBA00023239"/>
    </source>
</evidence>
<feature type="domain" description="Adenylosuccinate lyase C-terminal" evidence="2">
    <location>
        <begin position="45"/>
        <end position="115"/>
    </location>
</feature>
<dbReference type="SMART" id="SM00998">
    <property type="entry name" value="ADSL_C"/>
    <property type="match status" value="1"/>
</dbReference>
<dbReference type="GO" id="GO:0070626">
    <property type="term" value="F:(S)-2-(5-amino-1-(5-phospho-D-ribosyl)imidazole-4-carboxamido) succinate lyase (fumarate-forming) activity"/>
    <property type="evidence" value="ECO:0007669"/>
    <property type="project" value="TreeGrafter"/>
</dbReference>
<dbReference type="GO" id="GO:0005829">
    <property type="term" value="C:cytosol"/>
    <property type="evidence" value="ECO:0007669"/>
    <property type="project" value="TreeGrafter"/>
</dbReference>
<gene>
    <name evidence="3" type="ORF">P5673_003037</name>
</gene>
<protein>
    <submittedName>
        <fullName evidence="3">Adenylosuccinate lyase</fullName>
    </submittedName>
</protein>
<dbReference type="Proteomes" id="UP001249851">
    <property type="component" value="Unassembled WGS sequence"/>
</dbReference>
<dbReference type="GO" id="GO:0044208">
    <property type="term" value="P:'de novo' AMP biosynthetic process"/>
    <property type="evidence" value="ECO:0007669"/>
    <property type="project" value="TreeGrafter"/>
</dbReference>
<reference evidence="3" key="1">
    <citation type="journal article" date="2023" name="G3 (Bethesda)">
        <title>Whole genome assembly and annotation of the endangered Caribbean coral Acropora cervicornis.</title>
        <authorList>
            <person name="Selwyn J.D."/>
            <person name="Vollmer S.V."/>
        </authorList>
    </citation>
    <scope>NUCLEOTIDE SEQUENCE</scope>
    <source>
        <strain evidence="3">K2</strain>
    </source>
</reference>
<accession>A0AAD9VF42</accession>
<keyword evidence="4" id="KW-1185">Reference proteome</keyword>
<proteinExistence type="predicted"/>
<dbReference type="GO" id="GO:0004018">
    <property type="term" value="F:N6-(1,2-dicarboxyethyl)AMP AMP-lyase (fumarate-forming) activity"/>
    <property type="evidence" value="ECO:0007669"/>
    <property type="project" value="TreeGrafter"/>
</dbReference>
<dbReference type="PANTHER" id="PTHR43172:SF1">
    <property type="entry name" value="ADENYLOSUCCINATE LYASE"/>
    <property type="match status" value="1"/>
</dbReference>
<dbReference type="InterPro" id="IPR019468">
    <property type="entry name" value="AdenyloSucc_lyase_C"/>
</dbReference>
<name>A0AAD9VF42_ACRCE</name>
<dbReference type="AlphaFoldDB" id="A0AAD9VF42"/>
<evidence type="ECO:0000259" key="2">
    <source>
        <dbReference type="SMART" id="SM00998"/>
    </source>
</evidence>
<evidence type="ECO:0000313" key="3">
    <source>
        <dbReference type="EMBL" id="KAK2571667.1"/>
    </source>
</evidence>